<dbReference type="Proteomes" id="UP000323176">
    <property type="component" value="Unassembled WGS sequence"/>
</dbReference>
<protein>
    <recommendedName>
        <fullName evidence="3">Lipoprotein</fullName>
    </recommendedName>
</protein>
<evidence type="ECO:0000313" key="1">
    <source>
        <dbReference type="EMBL" id="TXJ43197.1"/>
    </source>
</evidence>
<dbReference type="AlphaFoldDB" id="A0A5C8EYX0"/>
<organism evidence="1 2">
    <name type="scientific">Brachyspira pilosicoli</name>
    <name type="common">Serpulina pilosicoli</name>
    <dbReference type="NCBI Taxonomy" id="52584"/>
    <lineage>
        <taxon>Bacteria</taxon>
        <taxon>Pseudomonadati</taxon>
        <taxon>Spirochaetota</taxon>
        <taxon>Spirochaetia</taxon>
        <taxon>Brachyspirales</taxon>
        <taxon>Brachyspiraceae</taxon>
        <taxon>Brachyspira</taxon>
    </lineage>
</organism>
<gene>
    <name evidence="1" type="ORF">EPJ72_04635</name>
</gene>
<dbReference type="EMBL" id="SAXY01000030">
    <property type="protein sequence ID" value="TXJ43197.1"/>
    <property type="molecule type" value="Genomic_DNA"/>
</dbReference>
<sequence>MENIKILFKTIIILMIIVLGGCNETSPTRPNNGNNNKPIAYSEVQIYFRLKGKSEKLNEKTNVYGFASTAINLSKIYYPQIIEVQVGEGSEGIDSYNGDSDTSDKNYDPILGWASDKLGKELKLTPYVTFPIMLSKKSSFTFYLCLREKSRVNFFRKDVTLNIPDNPQKKKNVYFTIDLNVDVIPYKYTAKFEKFE</sequence>
<comment type="caution">
    <text evidence="1">The sequence shown here is derived from an EMBL/GenBank/DDBJ whole genome shotgun (WGS) entry which is preliminary data.</text>
</comment>
<accession>A0A5C8EYX0</accession>
<name>A0A5C8EYX0_BRAPL</name>
<evidence type="ECO:0008006" key="3">
    <source>
        <dbReference type="Google" id="ProtNLM"/>
    </source>
</evidence>
<reference evidence="1 2" key="1">
    <citation type="journal article" date="1992" name="Lakartidningen">
        <title>[Penicillin V and not amoxicillin is the first choice preparation in acute otitis].</title>
        <authorList>
            <person name="Kamme C."/>
            <person name="Lundgren K."/>
            <person name="Prellner K."/>
        </authorList>
    </citation>
    <scope>NUCLEOTIDE SEQUENCE [LARGE SCALE GENOMIC DNA]</scope>
    <source>
        <strain evidence="1 2">PC5538III-hc</strain>
    </source>
</reference>
<evidence type="ECO:0000313" key="2">
    <source>
        <dbReference type="Proteomes" id="UP000323176"/>
    </source>
</evidence>
<proteinExistence type="predicted"/>
<dbReference type="PROSITE" id="PS51257">
    <property type="entry name" value="PROKAR_LIPOPROTEIN"/>
    <property type="match status" value="1"/>
</dbReference>